<feature type="transmembrane region" description="Helical" evidence="6">
    <location>
        <begin position="45"/>
        <end position="68"/>
    </location>
</feature>
<dbReference type="GO" id="GO:0005794">
    <property type="term" value="C:Golgi apparatus"/>
    <property type="evidence" value="ECO:0007669"/>
    <property type="project" value="TreeGrafter"/>
</dbReference>
<accession>A0A6V7UV14</accession>
<dbReference type="EMBL" id="CAJEWN010000106">
    <property type="protein sequence ID" value="CAD2164992.1"/>
    <property type="molecule type" value="Genomic_DNA"/>
</dbReference>
<sequence>MNYSPSNNLGFYHGFVASLSVVVVSELGDKTWFIAAILAMRHSRLTVFSGAISALALMTVLSACLGWFAQLIPYWFTFYMSTALFALFGLKMLYEAWHMSAAESKEVQEEAQAEIQRKELDMESTKYSSLEMGGAEDKNQSSSAWRIISFISTLFVKSFILTFLAEWGDRSQLTTIILGAREDVVGVIFGGILGHTICTGIAVLGGRLLAQRISVRTVTLIGGIVFLLFAFSAFFVGDTSRSSLGLDSNNSTSFTNNLGRSEIQERKAK</sequence>
<comment type="caution">
    <text evidence="7">The sequence shown here is derived from an EMBL/GenBank/DDBJ whole genome shotgun (WGS) entry which is preliminary data.</text>
</comment>
<evidence type="ECO:0000256" key="4">
    <source>
        <dbReference type="ARBA" id="ARBA00022989"/>
    </source>
</evidence>
<feature type="transmembrane region" description="Helical" evidence="6">
    <location>
        <begin position="74"/>
        <end position="94"/>
    </location>
</feature>
<evidence type="ECO:0000256" key="2">
    <source>
        <dbReference type="ARBA" id="ARBA00009190"/>
    </source>
</evidence>
<protein>
    <recommendedName>
        <fullName evidence="6">GDT1 family protein</fullName>
    </recommendedName>
</protein>
<dbReference type="PANTHER" id="PTHR12608:SF1">
    <property type="entry name" value="TRANSMEMBRANE PROTEIN 165"/>
    <property type="match status" value="1"/>
</dbReference>
<evidence type="ECO:0000256" key="1">
    <source>
        <dbReference type="ARBA" id="ARBA00004141"/>
    </source>
</evidence>
<name>A0A6V7UV14_MELEN</name>
<dbReference type="Pfam" id="PF01169">
    <property type="entry name" value="GDT1"/>
    <property type="match status" value="2"/>
</dbReference>
<proteinExistence type="inferred from homology"/>
<gene>
    <name evidence="7" type="ORF">MENT_LOCUS16898</name>
</gene>
<organism evidence="7 8">
    <name type="scientific">Meloidogyne enterolobii</name>
    <name type="common">Root-knot nematode worm</name>
    <name type="synonym">Meloidogyne mayaguensis</name>
    <dbReference type="NCBI Taxonomy" id="390850"/>
    <lineage>
        <taxon>Eukaryota</taxon>
        <taxon>Metazoa</taxon>
        <taxon>Ecdysozoa</taxon>
        <taxon>Nematoda</taxon>
        <taxon>Chromadorea</taxon>
        <taxon>Rhabditida</taxon>
        <taxon>Tylenchina</taxon>
        <taxon>Tylenchomorpha</taxon>
        <taxon>Tylenchoidea</taxon>
        <taxon>Meloidogynidae</taxon>
        <taxon>Meloidogyninae</taxon>
        <taxon>Meloidogyne</taxon>
    </lineage>
</organism>
<comment type="subcellular location">
    <subcellularLocation>
        <location evidence="1 6">Membrane</location>
        <topology evidence="1 6">Multi-pass membrane protein</topology>
    </subcellularLocation>
</comment>
<evidence type="ECO:0000256" key="5">
    <source>
        <dbReference type="ARBA" id="ARBA00023136"/>
    </source>
</evidence>
<dbReference type="GO" id="GO:0032468">
    <property type="term" value="P:Golgi calcium ion homeostasis"/>
    <property type="evidence" value="ECO:0007669"/>
    <property type="project" value="TreeGrafter"/>
</dbReference>
<dbReference type="GO" id="GO:0032472">
    <property type="term" value="P:Golgi calcium ion transport"/>
    <property type="evidence" value="ECO:0007669"/>
    <property type="project" value="TreeGrafter"/>
</dbReference>
<dbReference type="GO" id="GO:0005384">
    <property type="term" value="F:manganese ion transmembrane transporter activity"/>
    <property type="evidence" value="ECO:0007669"/>
    <property type="project" value="TreeGrafter"/>
</dbReference>
<feature type="transmembrane region" description="Helical" evidence="6">
    <location>
        <begin position="217"/>
        <end position="236"/>
    </location>
</feature>
<comment type="similarity">
    <text evidence="2 6">Belongs to the GDT1 family.</text>
</comment>
<dbReference type="GO" id="GO:0015085">
    <property type="term" value="F:calcium ion transmembrane transporter activity"/>
    <property type="evidence" value="ECO:0007669"/>
    <property type="project" value="TreeGrafter"/>
</dbReference>
<feature type="transmembrane region" description="Helical" evidence="6">
    <location>
        <begin position="147"/>
        <end position="165"/>
    </location>
</feature>
<evidence type="ECO:0000256" key="6">
    <source>
        <dbReference type="RuleBase" id="RU365102"/>
    </source>
</evidence>
<keyword evidence="3 6" id="KW-0812">Transmembrane</keyword>
<feature type="transmembrane region" description="Helical" evidence="6">
    <location>
        <begin position="185"/>
        <end position="205"/>
    </location>
</feature>
<evidence type="ECO:0000256" key="3">
    <source>
        <dbReference type="ARBA" id="ARBA00022692"/>
    </source>
</evidence>
<dbReference type="InterPro" id="IPR001727">
    <property type="entry name" value="GDT1-like"/>
</dbReference>
<reference evidence="7 8" key="1">
    <citation type="submission" date="2020-08" db="EMBL/GenBank/DDBJ databases">
        <authorList>
            <person name="Koutsovoulos G."/>
            <person name="Danchin GJ E."/>
        </authorList>
    </citation>
    <scope>NUCLEOTIDE SEQUENCE [LARGE SCALE GENOMIC DNA]</scope>
</reference>
<evidence type="ECO:0000313" key="7">
    <source>
        <dbReference type="EMBL" id="CAD2164992.1"/>
    </source>
</evidence>
<dbReference type="Proteomes" id="UP000580250">
    <property type="component" value="Unassembled WGS sequence"/>
</dbReference>
<dbReference type="AlphaFoldDB" id="A0A6V7UV14"/>
<feature type="transmembrane region" description="Helical" evidence="6">
    <location>
        <begin position="12"/>
        <end position="33"/>
    </location>
</feature>
<evidence type="ECO:0000313" key="8">
    <source>
        <dbReference type="Proteomes" id="UP000580250"/>
    </source>
</evidence>
<keyword evidence="4 6" id="KW-1133">Transmembrane helix</keyword>
<dbReference type="PANTHER" id="PTHR12608">
    <property type="entry name" value="TRANSMEMBRANE PROTEIN HTP-1 RELATED"/>
    <property type="match status" value="1"/>
</dbReference>
<keyword evidence="5 6" id="KW-0472">Membrane</keyword>
<dbReference type="GO" id="GO:0016020">
    <property type="term" value="C:membrane"/>
    <property type="evidence" value="ECO:0007669"/>
    <property type="project" value="UniProtKB-SubCell"/>
</dbReference>
<dbReference type="OrthoDB" id="442680at2759"/>